<proteinExistence type="predicted"/>
<gene>
    <name evidence="1" type="ORF">S01H1_24526</name>
</gene>
<feature type="non-terminal residue" evidence="1">
    <location>
        <position position="1"/>
    </location>
</feature>
<sequence length="38" mass="4514">IIMNNNHISILMPIYNGIEFLNESLPTVLYQTHKNWEL</sequence>
<evidence type="ECO:0000313" key="1">
    <source>
        <dbReference type="EMBL" id="GAF95767.1"/>
    </source>
</evidence>
<name>X0U5W8_9ZZZZ</name>
<reference evidence="1" key="1">
    <citation type="journal article" date="2014" name="Front. Microbiol.">
        <title>High frequency of phylogenetically diverse reductive dehalogenase-homologous genes in deep subseafloor sedimentary metagenomes.</title>
        <authorList>
            <person name="Kawai M."/>
            <person name="Futagami T."/>
            <person name="Toyoda A."/>
            <person name="Takaki Y."/>
            <person name="Nishi S."/>
            <person name="Hori S."/>
            <person name="Arai W."/>
            <person name="Tsubouchi T."/>
            <person name="Morono Y."/>
            <person name="Uchiyama I."/>
            <person name="Ito T."/>
            <person name="Fujiyama A."/>
            <person name="Inagaki F."/>
            <person name="Takami H."/>
        </authorList>
    </citation>
    <scope>NUCLEOTIDE SEQUENCE</scope>
    <source>
        <strain evidence="1">Expedition CK06-06</strain>
    </source>
</reference>
<evidence type="ECO:0008006" key="2">
    <source>
        <dbReference type="Google" id="ProtNLM"/>
    </source>
</evidence>
<dbReference type="SUPFAM" id="SSF53448">
    <property type="entry name" value="Nucleotide-diphospho-sugar transferases"/>
    <property type="match status" value="1"/>
</dbReference>
<feature type="non-terminal residue" evidence="1">
    <location>
        <position position="38"/>
    </location>
</feature>
<dbReference type="EMBL" id="BARS01014668">
    <property type="protein sequence ID" value="GAF95767.1"/>
    <property type="molecule type" value="Genomic_DNA"/>
</dbReference>
<dbReference type="Gene3D" id="3.90.550.10">
    <property type="entry name" value="Spore Coat Polysaccharide Biosynthesis Protein SpsA, Chain A"/>
    <property type="match status" value="1"/>
</dbReference>
<comment type="caution">
    <text evidence="1">The sequence shown here is derived from an EMBL/GenBank/DDBJ whole genome shotgun (WGS) entry which is preliminary data.</text>
</comment>
<organism evidence="1">
    <name type="scientific">marine sediment metagenome</name>
    <dbReference type="NCBI Taxonomy" id="412755"/>
    <lineage>
        <taxon>unclassified sequences</taxon>
        <taxon>metagenomes</taxon>
        <taxon>ecological metagenomes</taxon>
    </lineage>
</organism>
<accession>X0U5W8</accession>
<dbReference type="AlphaFoldDB" id="X0U5W8"/>
<dbReference type="InterPro" id="IPR029044">
    <property type="entry name" value="Nucleotide-diphossugar_trans"/>
</dbReference>
<protein>
    <recommendedName>
        <fullName evidence="2">Glycosyltransferase 2-like domain-containing protein</fullName>
    </recommendedName>
</protein>